<name>A0A9W8HUJ8_9FUNG</name>
<dbReference type="PROSITE" id="PS00109">
    <property type="entry name" value="PROTEIN_KINASE_TYR"/>
    <property type="match status" value="1"/>
</dbReference>
<protein>
    <recommendedName>
        <fullName evidence="1">Protein kinase domain-containing protein</fullName>
    </recommendedName>
</protein>
<dbReference type="Proteomes" id="UP001140094">
    <property type="component" value="Unassembled WGS sequence"/>
</dbReference>
<reference evidence="2" key="1">
    <citation type="submission" date="2022-07" db="EMBL/GenBank/DDBJ databases">
        <title>Phylogenomic reconstructions and comparative analyses of Kickxellomycotina fungi.</title>
        <authorList>
            <person name="Reynolds N.K."/>
            <person name="Stajich J.E."/>
            <person name="Barry K."/>
            <person name="Grigoriev I.V."/>
            <person name="Crous P."/>
            <person name="Smith M.E."/>
        </authorList>
    </citation>
    <scope>NUCLEOTIDE SEQUENCE</scope>
    <source>
        <strain evidence="2">NRRL 1565</strain>
    </source>
</reference>
<evidence type="ECO:0000313" key="3">
    <source>
        <dbReference type="Proteomes" id="UP001140094"/>
    </source>
</evidence>
<dbReference type="GO" id="GO:0005524">
    <property type="term" value="F:ATP binding"/>
    <property type="evidence" value="ECO:0007669"/>
    <property type="project" value="InterPro"/>
</dbReference>
<dbReference type="Pfam" id="PF17667">
    <property type="entry name" value="Pkinase_fungal"/>
    <property type="match status" value="1"/>
</dbReference>
<dbReference type="InterPro" id="IPR008266">
    <property type="entry name" value="Tyr_kinase_AS"/>
</dbReference>
<sequence>MDDKPSIMDCFAVIEVKTSKAHLTKARAHLFQYSKGVYAVQHNRRFLWGMTVCGTAVQVCVLGPNFALVSGDMDMMSSEGRRSLVQLAVNWSLCEDYRLGYDPTMAYNSELQCWEIQSEQFDEQNICKPVTYYAREVVVYTERLVGRHTRCFKATTTMPSAPDPESDLDPHEQMHCDIFIKDAWTEATFHVEDDIRDEVKHLRKITRVLKDHQQFNGLYPQLHGGGRVRFVRNIADGVYMEDSAITMLGNEIWQQIKDSVVLRVHKRICMRGIGEPLKHVKSVPELIIVVRDAMRCHQAILEHCSILHRDISPNNILVVRDKGKARGMLIDFDHALDLSDPNCPRHTERTGTLPFMCISNLEKSDMPLTALDDFESLIYILCHIATFGWNSETRPKQECDRLISKWSQGSWSDIACGKRNNLDSAKNFNDICREFNRAIPQWLMLRRLVEDLRTVLIDKHDDIYSTGALVHEDIQEIEPSTSSMDSNSEEYTIIEHESFKERAKHWQKISRNLLKVLELKAEEADKWLAT</sequence>
<dbReference type="InterPro" id="IPR040976">
    <property type="entry name" value="Pkinase_fungal"/>
</dbReference>
<dbReference type="EMBL" id="JANBUO010001172">
    <property type="protein sequence ID" value="KAJ2799465.1"/>
    <property type="molecule type" value="Genomic_DNA"/>
</dbReference>
<comment type="caution">
    <text evidence="2">The sequence shown here is derived from an EMBL/GenBank/DDBJ whole genome shotgun (WGS) entry which is preliminary data.</text>
</comment>
<dbReference type="GO" id="GO:0004672">
    <property type="term" value="F:protein kinase activity"/>
    <property type="evidence" value="ECO:0007669"/>
    <property type="project" value="InterPro"/>
</dbReference>
<organism evidence="2 3">
    <name type="scientific">Coemansia guatemalensis</name>
    <dbReference type="NCBI Taxonomy" id="2761395"/>
    <lineage>
        <taxon>Eukaryota</taxon>
        <taxon>Fungi</taxon>
        <taxon>Fungi incertae sedis</taxon>
        <taxon>Zoopagomycota</taxon>
        <taxon>Kickxellomycotina</taxon>
        <taxon>Kickxellomycetes</taxon>
        <taxon>Kickxellales</taxon>
        <taxon>Kickxellaceae</taxon>
        <taxon>Coemansia</taxon>
    </lineage>
</organism>
<dbReference type="AlphaFoldDB" id="A0A9W8HUJ8"/>
<evidence type="ECO:0000259" key="1">
    <source>
        <dbReference type="PROSITE" id="PS50011"/>
    </source>
</evidence>
<dbReference type="Gene3D" id="1.10.510.10">
    <property type="entry name" value="Transferase(Phosphotransferase) domain 1"/>
    <property type="match status" value="1"/>
</dbReference>
<dbReference type="InterPro" id="IPR000719">
    <property type="entry name" value="Prot_kinase_dom"/>
</dbReference>
<keyword evidence="3" id="KW-1185">Reference proteome</keyword>
<dbReference type="InterPro" id="IPR011009">
    <property type="entry name" value="Kinase-like_dom_sf"/>
</dbReference>
<dbReference type="OrthoDB" id="5584477at2759"/>
<dbReference type="SUPFAM" id="SSF56112">
    <property type="entry name" value="Protein kinase-like (PK-like)"/>
    <property type="match status" value="1"/>
</dbReference>
<feature type="domain" description="Protein kinase" evidence="1">
    <location>
        <begin position="137"/>
        <end position="474"/>
    </location>
</feature>
<evidence type="ECO:0000313" key="2">
    <source>
        <dbReference type="EMBL" id="KAJ2799465.1"/>
    </source>
</evidence>
<proteinExistence type="predicted"/>
<accession>A0A9W8HUJ8</accession>
<dbReference type="PROSITE" id="PS50011">
    <property type="entry name" value="PROTEIN_KINASE_DOM"/>
    <property type="match status" value="1"/>
</dbReference>
<dbReference type="PANTHER" id="PTHR38248">
    <property type="entry name" value="FUNK1 6"/>
    <property type="match status" value="1"/>
</dbReference>
<gene>
    <name evidence="2" type="ORF">H4R20_004429</name>
</gene>
<dbReference type="PANTHER" id="PTHR38248:SF2">
    <property type="entry name" value="FUNK1 11"/>
    <property type="match status" value="1"/>
</dbReference>